<dbReference type="InterPro" id="IPR036866">
    <property type="entry name" value="RibonucZ/Hydroxyglut_hydro"/>
</dbReference>
<feature type="domain" description="Metallo-beta-lactamase" evidence="6">
    <location>
        <begin position="101"/>
        <end position="294"/>
    </location>
</feature>
<dbReference type="Proteomes" id="UP001060336">
    <property type="component" value="Chromosome"/>
</dbReference>
<evidence type="ECO:0000259" key="6">
    <source>
        <dbReference type="SMART" id="SM00849"/>
    </source>
</evidence>
<name>A0A9J7AV42_9PROT</name>
<accession>A0A9J7AV42</accession>
<dbReference type="InterPro" id="IPR006311">
    <property type="entry name" value="TAT_signal"/>
</dbReference>
<proteinExistence type="inferred from homology"/>
<evidence type="ECO:0000256" key="3">
    <source>
        <dbReference type="ARBA" id="ARBA00022801"/>
    </source>
</evidence>
<dbReference type="Gene3D" id="3.60.15.10">
    <property type="entry name" value="Ribonuclease Z/Hydroxyacylglutathione hydrolase-like"/>
    <property type="match status" value="1"/>
</dbReference>
<dbReference type="AlphaFoldDB" id="A0A9J7AV42"/>
<dbReference type="GO" id="GO:0016787">
    <property type="term" value="F:hydrolase activity"/>
    <property type="evidence" value="ECO:0007669"/>
    <property type="project" value="UniProtKB-KW"/>
</dbReference>
<gene>
    <name evidence="7" type="ORF">NUH88_01305</name>
</gene>
<feature type="chain" id="PRO_5039932874" evidence="5">
    <location>
        <begin position="35"/>
        <end position="328"/>
    </location>
</feature>
<dbReference type="Pfam" id="PF00753">
    <property type="entry name" value="Lactamase_B"/>
    <property type="match status" value="1"/>
</dbReference>
<evidence type="ECO:0000256" key="4">
    <source>
        <dbReference type="ARBA" id="ARBA00022833"/>
    </source>
</evidence>
<dbReference type="EMBL" id="CP102480">
    <property type="protein sequence ID" value="UUX50337.1"/>
    <property type="molecule type" value="Genomic_DNA"/>
</dbReference>
<dbReference type="SMART" id="SM00849">
    <property type="entry name" value="Lactamase_B"/>
    <property type="match status" value="1"/>
</dbReference>
<dbReference type="RefSeq" id="WP_257769486.1">
    <property type="nucleotide sequence ID" value="NZ_CP102480.1"/>
</dbReference>
<keyword evidence="2" id="KW-0479">Metal-binding</keyword>
<keyword evidence="5" id="KW-0732">Signal</keyword>
<dbReference type="CDD" id="cd07720">
    <property type="entry name" value="OPHC2-like_MBL-fold"/>
    <property type="match status" value="1"/>
</dbReference>
<evidence type="ECO:0000313" key="8">
    <source>
        <dbReference type="Proteomes" id="UP001060336"/>
    </source>
</evidence>
<evidence type="ECO:0000313" key="7">
    <source>
        <dbReference type="EMBL" id="UUX50337.1"/>
    </source>
</evidence>
<feature type="signal peptide" evidence="5">
    <location>
        <begin position="1"/>
        <end position="34"/>
    </location>
</feature>
<sequence>MTTNATRMNRREALLAAAGTLAAPAILSALPSVAEAGAPMQGASYPTHYRFKLGKFEITTVRDGAIQLDGPHPIFGQNVTQEEVAKLAEENFLSGSRMEISFTPVIVNTGNEVIMFDSGNGDGRRPNAGQLASVLAKAGFTADQIDVVVLTHFHPDHIGGLMEGGQPLFPNARYVTGAAEYDFWSPPEMAEGKLARVGKLVQSNVVPFAEKMTFLKPGEDVVTGVQAVNSFGHTPGHMAYHFESEGRRLLAWADTTNHYVASLQRPDWHVRFDMDKEAAAASRKKVLDMVAAERIPATGYHMPFPAVGYVEKHGSGYRWIPASYQLNL</sequence>
<keyword evidence="3" id="KW-0378">Hydrolase</keyword>
<dbReference type="PROSITE" id="PS51318">
    <property type="entry name" value="TAT"/>
    <property type="match status" value="1"/>
</dbReference>
<dbReference type="GO" id="GO:0046872">
    <property type="term" value="F:metal ion binding"/>
    <property type="evidence" value="ECO:0007669"/>
    <property type="project" value="UniProtKB-KW"/>
</dbReference>
<reference evidence="7" key="1">
    <citation type="submission" date="2022-08" db="EMBL/GenBank/DDBJ databases">
        <title>Nisaea acidiphila sp. nov., isolated from a marine algal debris and emended description of the genus Nisaea Urios et al. 2008.</title>
        <authorList>
            <person name="Kwon K."/>
        </authorList>
    </citation>
    <scope>NUCLEOTIDE SEQUENCE</scope>
    <source>
        <strain evidence="7">MEBiC11861</strain>
    </source>
</reference>
<dbReference type="PANTHER" id="PTHR42978">
    <property type="entry name" value="QUORUM-QUENCHING LACTONASE YTNP-RELATED-RELATED"/>
    <property type="match status" value="1"/>
</dbReference>
<evidence type="ECO:0000256" key="1">
    <source>
        <dbReference type="ARBA" id="ARBA00007749"/>
    </source>
</evidence>
<dbReference type="InterPro" id="IPR051013">
    <property type="entry name" value="MBL_superfamily_lactonases"/>
</dbReference>
<evidence type="ECO:0000256" key="5">
    <source>
        <dbReference type="SAM" id="SignalP"/>
    </source>
</evidence>
<protein>
    <submittedName>
        <fullName evidence="7">MBL fold metallo-hydrolase</fullName>
    </submittedName>
</protein>
<organism evidence="7 8">
    <name type="scientific">Nisaea acidiphila</name>
    <dbReference type="NCBI Taxonomy" id="1862145"/>
    <lineage>
        <taxon>Bacteria</taxon>
        <taxon>Pseudomonadati</taxon>
        <taxon>Pseudomonadota</taxon>
        <taxon>Alphaproteobacteria</taxon>
        <taxon>Rhodospirillales</taxon>
        <taxon>Thalassobaculaceae</taxon>
        <taxon>Nisaea</taxon>
    </lineage>
</organism>
<keyword evidence="4" id="KW-0862">Zinc</keyword>
<dbReference type="PANTHER" id="PTHR42978:SF6">
    <property type="entry name" value="QUORUM-QUENCHING LACTONASE YTNP-RELATED"/>
    <property type="match status" value="1"/>
</dbReference>
<keyword evidence="8" id="KW-1185">Reference proteome</keyword>
<evidence type="ECO:0000256" key="2">
    <source>
        <dbReference type="ARBA" id="ARBA00022723"/>
    </source>
</evidence>
<dbReference type="KEGG" id="naci:NUH88_01305"/>
<dbReference type="SUPFAM" id="SSF56281">
    <property type="entry name" value="Metallo-hydrolase/oxidoreductase"/>
    <property type="match status" value="1"/>
</dbReference>
<dbReference type="InterPro" id="IPR001279">
    <property type="entry name" value="Metallo-B-lactamas"/>
</dbReference>
<comment type="similarity">
    <text evidence="1">Belongs to the metallo-beta-lactamase superfamily.</text>
</comment>